<dbReference type="GO" id="GO:0046872">
    <property type="term" value="F:metal ion binding"/>
    <property type="evidence" value="ECO:0007669"/>
    <property type="project" value="UniProtKB-UniRule"/>
</dbReference>
<dbReference type="AlphaFoldDB" id="A0A369LEM7"/>
<comment type="caution">
    <text evidence="13">The sequence shown here is derived from an EMBL/GenBank/DDBJ whole genome shotgun (WGS) entry which is preliminary data.</text>
</comment>
<feature type="binding site" evidence="11">
    <location>
        <position position="310"/>
    </location>
    <ligand>
        <name>Mg(2+)</name>
        <dbReference type="ChEBI" id="CHEBI:18420"/>
    </ligand>
</feature>
<sequence length="354" mass="37819">MENGTISRRRFLMLAAGSVCAMAMPAWLAGCSAGQNGEGDGATADDGADSAAYEVQSLTLFLFDTVIQISALCAPELMDRLSERCQFFEDRFSRTKEGSDIWNINQAHGAPVEVSEETARCIEASLAYSEASDGLFDISIGAVSSLWDFVEGIKPDDDAIKEAVKHVDYRTISVDGTTVTLADPDAMLDLGGIAKGFITDDLVSMLREAGCKSAMLSLGGNVYVLGESFRGDDWNVGVQDPNGTANDVIASIPARDKSLVTSGLYERSFTIDDVLYYHILDPRTGYPAKTDLASASIVSDSSTDGDAYSTTLFLMGHDKAMDLLNSDERFSGLLIDMNDTATASNGSGFTLLSE</sequence>
<evidence type="ECO:0000256" key="10">
    <source>
        <dbReference type="PIRNR" id="PIRNR006268"/>
    </source>
</evidence>
<dbReference type="Gene3D" id="3.10.520.10">
    <property type="entry name" value="ApbE-like domains"/>
    <property type="match status" value="1"/>
</dbReference>
<dbReference type="SUPFAM" id="SSF143631">
    <property type="entry name" value="ApbE-like"/>
    <property type="match status" value="1"/>
</dbReference>
<dbReference type="GO" id="GO:0016740">
    <property type="term" value="F:transferase activity"/>
    <property type="evidence" value="ECO:0007669"/>
    <property type="project" value="UniProtKB-UniRule"/>
</dbReference>
<dbReference type="PIRSF" id="PIRSF006268">
    <property type="entry name" value="ApbE"/>
    <property type="match status" value="1"/>
</dbReference>
<evidence type="ECO:0000313" key="13">
    <source>
        <dbReference type="EMBL" id="RDB56595.1"/>
    </source>
</evidence>
<feature type="chain" id="PRO_5039918994" description="FAD:protein FMN transferase" evidence="12">
    <location>
        <begin position="30"/>
        <end position="354"/>
    </location>
</feature>
<proteinExistence type="inferred from homology"/>
<evidence type="ECO:0000256" key="7">
    <source>
        <dbReference type="ARBA" id="ARBA00022842"/>
    </source>
</evidence>
<comment type="similarity">
    <text evidence="10">Belongs to the ApbE family.</text>
</comment>
<dbReference type="Proteomes" id="UP000253792">
    <property type="component" value="Unassembled WGS sequence"/>
</dbReference>
<evidence type="ECO:0000256" key="5">
    <source>
        <dbReference type="ARBA" id="ARBA00022723"/>
    </source>
</evidence>
<keyword evidence="3 10" id="KW-0285">Flavoprotein</keyword>
<keyword evidence="4 10" id="KW-0808">Transferase</keyword>
<dbReference type="PROSITE" id="PS51318">
    <property type="entry name" value="TAT"/>
    <property type="match status" value="1"/>
</dbReference>
<organism evidence="13 14">
    <name type="scientific">Senegalimassilia anaerobia</name>
    <dbReference type="NCBI Taxonomy" id="1473216"/>
    <lineage>
        <taxon>Bacteria</taxon>
        <taxon>Bacillati</taxon>
        <taxon>Actinomycetota</taxon>
        <taxon>Coriobacteriia</taxon>
        <taxon>Coriobacteriales</taxon>
        <taxon>Coriobacteriaceae</taxon>
        <taxon>Senegalimassilia</taxon>
    </lineage>
</organism>
<evidence type="ECO:0000256" key="1">
    <source>
        <dbReference type="ARBA" id="ARBA00011955"/>
    </source>
</evidence>
<feature type="binding site" evidence="11">
    <location>
        <position position="192"/>
    </location>
    <ligand>
        <name>Mg(2+)</name>
        <dbReference type="ChEBI" id="CHEBI:18420"/>
    </ligand>
</feature>
<comment type="cofactor">
    <cofactor evidence="11">
        <name>Mg(2+)</name>
        <dbReference type="ChEBI" id="CHEBI:18420"/>
    </cofactor>
    <cofactor evidence="11">
        <name>Mn(2+)</name>
        <dbReference type="ChEBI" id="CHEBI:29035"/>
    </cofactor>
    <text evidence="11">Magnesium. Can also use manganese.</text>
</comment>
<dbReference type="InterPro" id="IPR003374">
    <property type="entry name" value="ApbE-like_sf"/>
</dbReference>
<keyword evidence="14" id="KW-1185">Reference proteome</keyword>
<reference evidence="13 14" key="1">
    <citation type="journal article" date="2018" name="Elife">
        <title>Discovery and characterization of a prevalent human gut bacterial enzyme sufficient for the inactivation of a family of plant toxins.</title>
        <authorList>
            <person name="Koppel N."/>
            <person name="Bisanz J.E."/>
            <person name="Pandelia M.E."/>
            <person name="Turnbaugh P.J."/>
            <person name="Balskus E.P."/>
        </authorList>
    </citation>
    <scope>NUCLEOTIDE SEQUENCE [LARGE SCALE GENOMIC DNA]</scope>
    <source>
        <strain evidence="14">anaerobia AP69FAA</strain>
    </source>
</reference>
<feature type="binding site" evidence="11">
    <location>
        <position position="306"/>
    </location>
    <ligand>
        <name>Mg(2+)</name>
        <dbReference type="ChEBI" id="CHEBI:18420"/>
    </ligand>
</feature>
<keyword evidence="5 10" id="KW-0479">Metal-binding</keyword>
<dbReference type="OrthoDB" id="9778595at2"/>
<dbReference type="RefSeq" id="WP_114620123.1">
    <property type="nucleotide sequence ID" value="NZ_PPTP01000002.1"/>
</dbReference>
<evidence type="ECO:0000256" key="12">
    <source>
        <dbReference type="SAM" id="SignalP"/>
    </source>
</evidence>
<evidence type="ECO:0000256" key="3">
    <source>
        <dbReference type="ARBA" id="ARBA00022630"/>
    </source>
</evidence>
<evidence type="ECO:0000256" key="6">
    <source>
        <dbReference type="ARBA" id="ARBA00022827"/>
    </source>
</evidence>
<evidence type="ECO:0000256" key="9">
    <source>
        <dbReference type="ARBA" id="ARBA00048540"/>
    </source>
</evidence>
<dbReference type="InterPro" id="IPR006311">
    <property type="entry name" value="TAT_signal"/>
</dbReference>
<keyword evidence="7 10" id="KW-0460">Magnesium</keyword>
<dbReference type="InterPro" id="IPR024932">
    <property type="entry name" value="ApbE"/>
</dbReference>
<evidence type="ECO:0000256" key="4">
    <source>
        <dbReference type="ARBA" id="ARBA00022679"/>
    </source>
</evidence>
<comment type="catalytic activity">
    <reaction evidence="9 10">
        <text>L-threonyl-[protein] + FAD = FMN-L-threonyl-[protein] + AMP + H(+)</text>
        <dbReference type="Rhea" id="RHEA:36847"/>
        <dbReference type="Rhea" id="RHEA-COMP:11060"/>
        <dbReference type="Rhea" id="RHEA-COMP:11061"/>
        <dbReference type="ChEBI" id="CHEBI:15378"/>
        <dbReference type="ChEBI" id="CHEBI:30013"/>
        <dbReference type="ChEBI" id="CHEBI:57692"/>
        <dbReference type="ChEBI" id="CHEBI:74257"/>
        <dbReference type="ChEBI" id="CHEBI:456215"/>
        <dbReference type="EC" id="2.7.1.180"/>
    </reaction>
</comment>
<evidence type="ECO:0000313" key="14">
    <source>
        <dbReference type="Proteomes" id="UP000253792"/>
    </source>
</evidence>
<protein>
    <recommendedName>
        <fullName evidence="2 10">FAD:protein FMN transferase</fullName>
        <ecNumber evidence="1 10">2.7.1.180</ecNumber>
    </recommendedName>
    <alternativeName>
        <fullName evidence="8 10">Flavin transferase</fullName>
    </alternativeName>
</protein>
<evidence type="ECO:0000256" key="2">
    <source>
        <dbReference type="ARBA" id="ARBA00016337"/>
    </source>
</evidence>
<evidence type="ECO:0000256" key="11">
    <source>
        <dbReference type="PIRSR" id="PIRSR006268-2"/>
    </source>
</evidence>
<dbReference type="EMBL" id="PPTP01000002">
    <property type="protein sequence ID" value="RDB56595.1"/>
    <property type="molecule type" value="Genomic_DNA"/>
</dbReference>
<dbReference type="Pfam" id="PF02424">
    <property type="entry name" value="ApbE"/>
    <property type="match status" value="1"/>
</dbReference>
<feature type="signal peptide" evidence="12">
    <location>
        <begin position="1"/>
        <end position="29"/>
    </location>
</feature>
<gene>
    <name evidence="13" type="ORF">C1880_02155</name>
</gene>
<dbReference type="PANTHER" id="PTHR30040:SF2">
    <property type="entry name" value="FAD:PROTEIN FMN TRANSFERASE"/>
    <property type="match status" value="1"/>
</dbReference>
<keyword evidence="12" id="KW-0732">Signal</keyword>
<accession>A0A369LEM7</accession>
<name>A0A369LEM7_9ACTN</name>
<dbReference type="EC" id="2.7.1.180" evidence="1 10"/>
<dbReference type="PANTHER" id="PTHR30040">
    <property type="entry name" value="THIAMINE BIOSYNTHESIS LIPOPROTEIN APBE"/>
    <property type="match status" value="1"/>
</dbReference>
<keyword evidence="6 10" id="KW-0274">FAD</keyword>
<evidence type="ECO:0000256" key="8">
    <source>
        <dbReference type="ARBA" id="ARBA00031306"/>
    </source>
</evidence>